<organism evidence="7 8">
    <name type="scientific">Pseudaminobacter soli</name>
    <name type="common">ex Zhang et al. 2022</name>
    <dbReference type="NCBI Taxonomy" id="2831468"/>
    <lineage>
        <taxon>Bacteria</taxon>
        <taxon>Pseudomonadati</taxon>
        <taxon>Pseudomonadota</taxon>
        <taxon>Alphaproteobacteria</taxon>
        <taxon>Hyphomicrobiales</taxon>
        <taxon>Phyllobacteriaceae</taxon>
        <taxon>Pseudaminobacter</taxon>
    </lineage>
</organism>
<dbReference type="InterPro" id="IPR036866">
    <property type="entry name" value="RibonucZ/Hydroxyglut_hydro"/>
</dbReference>
<dbReference type="InterPro" id="IPR006311">
    <property type="entry name" value="TAT_signal"/>
</dbReference>
<evidence type="ECO:0000256" key="1">
    <source>
        <dbReference type="ARBA" id="ARBA00007749"/>
    </source>
</evidence>
<keyword evidence="5" id="KW-0732">Signal</keyword>
<dbReference type="CDD" id="cd07720">
    <property type="entry name" value="OPHC2-like_MBL-fold"/>
    <property type="match status" value="1"/>
</dbReference>
<dbReference type="GO" id="GO:0016787">
    <property type="term" value="F:hydrolase activity"/>
    <property type="evidence" value="ECO:0007669"/>
    <property type="project" value="UniProtKB-KW"/>
</dbReference>
<dbReference type="PANTHER" id="PTHR42978:SF6">
    <property type="entry name" value="QUORUM-QUENCHING LACTONASE YTNP-RELATED"/>
    <property type="match status" value="1"/>
</dbReference>
<dbReference type="InterPro" id="IPR051013">
    <property type="entry name" value="MBL_superfamily_lactonases"/>
</dbReference>
<evidence type="ECO:0000256" key="2">
    <source>
        <dbReference type="ARBA" id="ARBA00022723"/>
    </source>
</evidence>
<evidence type="ECO:0000313" key="8">
    <source>
        <dbReference type="Proteomes" id="UP000680348"/>
    </source>
</evidence>
<dbReference type="Gene3D" id="3.60.15.10">
    <property type="entry name" value="Ribonuclease Z/Hydroxyacylglutathione hydrolase-like"/>
    <property type="match status" value="1"/>
</dbReference>
<evidence type="ECO:0000256" key="3">
    <source>
        <dbReference type="ARBA" id="ARBA00022801"/>
    </source>
</evidence>
<evidence type="ECO:0000256" key="5">
    <source>
        <dbReference type="SAM" id="SignalP"/>
    </source>
</evidence>
<sequence>MTVDVNRRAVLGAAALASASLALPQIMVRAASAAVPIADAQNSGFNRFKFGEFQVTTILDGLRPGDGPHPIFGQNQSAEAVAELMEANLLPTNKFVNSFTPILVNTGSELILFDTGLGAGARENGMGQLASRMAASGYKPEDVTVVVISHMHGDHIGGLMENGAPAFANARYVMGQAEYDFWTAPERMSGPTVGGAKAVAANVKPLAEKTTFVGDGGEVVSGLGAMLAAGHTPGHLIFTVESGGKTLVLTADTANHYVASLQRPDWHVQFDADKDMAAATRRKVFDMIATDRLPFIGYHMPFPAVGYVEKLETGYRYVPETYQLDL</sequence>
<feature type="domain" description="Metallo-beta-lactamase" evidence="6">
    <location>
        <begin position="98"/>
        <end position="298"/>
    </location>
</feature>
<keyword evidence="4" id="KW-0862">Zinc</keyword>
<dbReference type="SMART" id="SM00849">
    <property type="entry name" value="Lactamase_B"/>
    <property type="match status" value="1"/>
</dbReference>
<dbReference type="GO" id="GO:0046872">
    <property type="term" value="F:metal ion binding"/>
    <property type="evidence" value="ECO:0007669"/>
    <property type="project" value="UniProtKB-KW"/>
</dbReference>
<reference evidence="7" key="1">
    <citation type="submission" date="2021-04" db="EMBL/GenBank/DDBJ databases">
        <title>Pseudaminobacter soli sp. nov., isolated from paddy soil contaminated by heavy metals.</title>
        <authorList>
            <person name="Zhang K."/>
        </authorList>
    </citation>
    <scope>NUCLEOTIDE SEQUENCE</scope>
    <source>
        <strain evidence="7">19-2017</strain>
    </source>
</reference>
<dbReference type="Proteomes" id="UP000680348">
    <property type="component" value="Unassembled WGS sequence"/>
</dbReference>
<keyword evidence="2" id="KW-0479">Metal-binding</keyword>
<proteinExistence type="inferred from homology"/>
<dbReference type="Pfam" id="PF00753">
    <property type="entry name" value="Lactamase_B"/>
    <property type="match status" value="1"/>
</dbReference>
<dbReference type="PROSITE" id="PS51318">
    <property type="entry name" value="TAT"/>
    <property type="match status" value="1"/>
</dbReference>
<name>A0A942I9D7_9HYPH</name>
<dbReference type="PANTHER" id="PTHR42978">
    <property type="entry name" value="QUORUM-QUENCHING LACTONASE YTNP-RELATED-RELATED"/>
    <property type="match status" value="1"/>
</dbReference>
<evidence type="ECO:0000259" key="6">
    <source>
        <dbReference type="SMART" id="SM00849"/>
    </source>
</evidence>
<dbReference type="AlphaFoldDB" id="A0A942I9D7"/>
<dbReference type="SUPFAM" id="SSF56281">
    <property type="entry name" value="Metallo-hydrolase/oxidoreductase"/>
    <property type="match status" value="1"/>
</dbReference>
<feature type="chain" id="PRO_5037048882" evidence="5">
    <location>
        <begin position="34"/>
        <end position="326"/>
    </location>
</feature>
<comment type="similarity">
    <text evidence="1">Belongs to the metallo-beta-lactamase superfamily.</text>
</comment>
<keyword evidence="3" id="KW-0378">Hydrolase</keyword>
<evidence type="ECO:0000313" key="7">
    <source>
        <dbReference type="EMBL" id="MBS3649236.1"/>
    </source>
</evidence>
<evidence type="ECO:0000256" key="4">
    <source>
        <dbReference type="ARBA" id="ARBA00022833"/>
    </source>
</evidence>
<dbReference type="EMBL" id="JAGWCR010000005">
    <property type="protein sequence ID" value="MBS3649236.1"/>
    <property type="molecule type" value="Genomic_DNA"/>
</dbReference>
<feature type="signal peptide" evidence="5">
    <location>
        <begin position="1"/>
        <end position="33"/>
    </location>
</feature>
<dbReference type="RefSeq" id="WP_188254797.1">
    <property type="nucleotide sequence ID" value="NZ_JABVCF010000005.1"/>
</dbReference>
<dbReference type="InterPro" id="IPR001279">
    <property type="entry name" value="Metallo-B-lactamas"/>
</dbReference>
<keyword evidence="8" id="KW-1185">Reference proteome</keyword>
<accession>A0A942I9D7</accession>
<gene>
    <name evidence="7" type="ORF">KEU06_11510</name>
</gene>
<comment type="caution">
    <text evidence="7">The sequence shown here is derived from an EMBL/GenBank/DDBJ whole genome shotgun (WGS) entry which is preliminary data.</text>
</comment>
<protein>
    <submittedName>
        <fullName evidence="7">MBL fold metallo-hydrolase</fullName>
    </submittedName>
</protein>